<evidence type="ECO:0000313" key="3">
    <source>
        <dbReference type="Proteomes" id="UP000220836"/>
    </source>
</evidence>
<evidence type="ECO:0000313" key="2">
    <source>
        <dbReference type="EMBL" id="SMX47725.1"/>
    </source>
</evidence>
<accession>A0A238KY36</accession>
<proteinExistence type="predicted"/>
<evidence type="ECO:0000256" key="1">
    <source>
        <dbReference type="SAM" id="MobiDB-lite"/>
    </source>
</evidence>
<reference evidence="2 3" key="1">
    <citation type="submission" date="2017-05" db="EMBL/GenBank/DDBJ databases">
        <authorList>
            <person name="Song R."/>
            <person name="Chenine A.L."/>
            <person name="Ruprecht R.M."/>
        </authorList>
    </citation>
    <scope>NUCLEOTIDE SEQUENCE [LARGE SCALE GENOMIC DNA]</scope>
    <source>
        <strain evidence="2 3">CECT 8663</strain>
    </source>
</reference>
<dbReference type="EMBL" id="FXYH01000015">
    <property type="protein sequence ID" value="SMX47725.1"/>
    <property type="molecule type" value="Genomic_DNA"/>
</dbReference>
<gene>
    <name evidence="2" type="ORF">PEV8663_03624</name>
</gene>
<dbReference type="Proteomes" id="UP000220836">
    <property type="component" value="Unassembled WGS sequence"/>
</dbReference>
<dbReference type="AlphaFoldDB" id="A0A238KY36"/>
<dbReference type="RefSeq" id="WP_245910926.1">
    <property type="nucleotide sequence ID" value="NZ_FXYH01000015.1"/>
</dbReference>
<name>A0A238KY36_9RHOB</name>
<sequence>MAPLTKDRNTPRLECEIRSAGVVVATLIFAGAIGMRDASGDLVNGQTATGLVGGGRTEERADNSAGSVGDIS</sequence>
<protein>
    <submittedName>
        <fullName evidence="2">Uncharacterized protein</fullName>
    </submittedName>
</protein>
<feature type="region of interest" description="Disordered" evidence="1">
    <location>
        <begin position="49"/>
        <end position="72"/>
    </location>
</feature>
<keyword evidence="3" id="KW-1185">Reference proteome</keyword>
<organism evidence="2 3">
    <name type="scientific">Pelagimonas varians</name>
    <dbReference type="NCBI Taxonomy" id="696760"/>
    <lineage>
        <taxon>Bacteria</taxon>
        <taxon>Pseudomonadati</taxon>
        <taxon>Pseudomonadota</taxon>
        <taxon>Alphaproteobacteria</taxon>
        <taxon>Rhodobacterales</taxon>
        <taxon>Roseobacteraceae</taxon>
        <taxon>Pelagimonas</taxon>
    </lineage>
</organism>